<gene>
    <name evidence="1" type="ORF">JOM49_008201</name>
</gene>
<reference evidence="1 2" key="1">
    <citation type="submission" date="2021-03" db="EMBL/GenBank/DDBJ databases">
        <title>Sequencing the genomes of 1000 actinobacteria strains.</title>
        <authorList>
            <person name="Klenk H.-P."/>
        </authorList>
    </citation>
    <scope>NUCLEOTIDE SEQUENCE [LARGE SCALE GENOMIC DNA]</scope>
    <source>
        <strain evidence="1 2">DSM 45510</strain>
    </source>
</reference>
<sequence length="57" mass="6201">MPSSRWPSMCAVKSWCARSASGPARVTATATQPPVHHSSRCTGHRISLRHNRFAAAK</sequence>
<proteinExistence type="predicted"/>
<accession>A0ABS4Q4S3</accession>
<protein>
    <submittedName>
        <fullName evidence="1">Uncharacterized protein</fullName>
    </submittedName>
</protein>
<dbReference type="EMBL" id="JAGGMS010000001">
    <property type="protein sequence ID" value="MBP2186675.1"/>
    <property type="molecule type" value="Genomic_DNA"/>
</dbReference>
<name>A0ABS4Q4S3_9PSEU</name>
<evidence type="ECO:0000313" key="2">
    <source>
        <dbReference type="Proteomes" id="UP000741013"/>
    </source>
</evidence>
<dbReference type="Proteomes" id="UP000741013">
    <property type="component" value="Unassembled WGS sequence"/>
</dbReference>
<keyword evidence="2" id="KW-1185">Reference proteome</keyword>
<organism evidence="1 2">
    <name type="scientific">Amycolatopsis magusensis</name>
    <dbReference type="NCBI Taxonomy" id="882444"/>
    <lineage>
        <taxon>Bacteria</taxon>
        <taxon>Bacillati</taxon>
        <taxon>Actinomycetota</taxon>
        <taxon>Actinomycetes</taxon>
        <taxon>Pseudonocardiales</taxon>
        <taxon>Pseudonocardiaceae</taxon>
        <taxon>Amycolatopsis</taxon>
    </lineage>
</organism>
<evidence type="ECO:0000313" key="1">
    <source>
        <dbReference type="EMBL" id="MBP2186675.1"/>
    </source>
</evidence>
<comment type="caution">
    <text evidence="1">The sequence shown here is derived from an EMBL/GenBank/DDBJ whole genome shotgun (WGS) entry which is preliminary data.</text>
</comment>